<proteinExistence type="inferred from homology"/>
<dbReference type="KEGG" id="osg:BST96_01415"/>
<evidence type="ECO:0000256" key="1">
    <source>
        <dbReference type="ARBA" id="ARBA00005495"/>
    </source>
</evidence>
<gene>
    <name evidence="5" type="ORF">BST96_01415</name>
</gene>
<evidence type="ECO:0000256" key="2">
    <source>
        <dbReference type="ARBA" id="ARBA00022723"/>
    </source>
</evidence>
<dbReference type="OrthoDB" id="9805575at2"/>
<comment type="similarity">
    <text evidence="1">Belongs to the Gfa family.</text>
</comment>
<reference evidence="5 6" key="1">
    <citation type="submission" date="2016-11" db="EMBL/GenBank/DDBJ databases">
        <title>Trade-off between light-utilization and light-protection in marine flavobacteria.</title>
        <authorList>
            <person name="Kumagai Y."/>
        </authorList>
    </citation>
    <scope>NUCLEOTIDE SEQUENCE [LARGE SCALE GENOMIC DNA]</scope>
    <source>
        <strain evidence="5 6">NBRC 107125</strain>
    </source>
</reference>
<dbReference type="PROSITE" id="PS51891">
    <property type="entry name" value="CENP_V_GFA"/>
    <property type="match status" value="1"/>
</dbReference>
<name>A0A1X9NBF6_9GAMM</name>
<dbReference type="GO" id="GO:0016846">
    <property type="term" value="F:carbon-sulfur lyase activity"/>
    <property type="evidence" value="ECO:0007669"/>
    <property type="project" value="InterPro"/>
</dbReference>
<accession>A0A1X9NBF6</accession>
<evidence type="ECO:0000259" key="4">
    <source>
        <dbReference type="PROSITE" id="PS51891"/>
    </source>
</evidence>
<dbReference type="RefSeq" id="WP_085756969.1">
    <property type="nucleotide sequence ID" value="NZ_CP019343.1"/>
</dbReference>
<dbReference type="EMBL" id="CP019343">
    <property type="protein sequence ID" value="ARN72879.1"/>
    <property type="molecule type" value="Genomic_DNA"/>
</dbReference>
<dbReference type="SUPFAM" id="SSF51316">
    <property type="entry name" value="Mss4-like"/>
    <property type="match status" value="1"/>
</dbReference>
<dbReference type="AlphaFoldDB" id="A0A1X9NBF6"/>
<dbReference type="InterPro" id="IPR011057">
    <property type="entry name" value="Mss4-like_sf"/>
</dbReference>
<evidence type="ECO:0000313" key="5">
    <source>
        <dbReference type="EMBL" id="ARN72879.1"/>
    </source>
</evidence>
<dbReference type="GO" id="GO:0046872">
    <property type="term" value="F:metal ion binding"/>
    <property type="evidence" value="ECO:0007669"/>
    <property type="project" value="UniProtKB-KW"/>
</dbReference>
<keyword evidence="3" id="KW-0862">Zinc</keyword>
<dbReference type="STRING" id="716816.BST96_01415"/>
<feature type="domain" description="CENP-V/GFA" evidence="4">
    <location>
        <begin position="3"/>
        <end position="126"/>
    </location>
</feature>
<evidence type="ECO:0000313" key="6">
    <source>
        <dbReference type="Proteomes" id="UP000193450"/>
    </source>
</evidence>
<dbReference type="Gene3D" id="2.170.150.70">
    <property type="match status" value="1"/>
</dbReference>
<dbReference type="Proteomes" id="UP000193450">
    <property type="component" value="Chromosome"/>
</dbReference>
<evidence type="ECO:0000256" key="3">
    <source>
        <dbReference type="ARBA" id="ARBA00022833"/>
    </source>
</evidence>
<dbReference type="InterPro" id="IPR006913">
    <property type="entry name" value="CENP-V/GFA"/>
</dbReference>
<keyword evidence="6" id="KW-1185">Reference proteome</keyword>
<protein>
    <recommendedName>
        <fullName evidence="4">CENP-V/GFA domain-containing protein</fullName>
    </recommendedName>
</protein>
<sequence length="138" mass="15486">MSLYGNCDCKNIEIIWHTVDYCFVPRACQCTYCQARSAAYVSKPNSRFEVVIHNSSLHKVVQHGSASAGFHECTSCDQLIFVTAEIDGELYGALNANHLSSQLGFAPPVEMKLGDQSAEQKKQRWQQHWCCPVLIKMS</sequence>
<organism evidence="5 6">
    <name type="scientific">Oceanicoccus sagamiensis</name>
    <dbReference type="NCBI Taxonomy" id="716816"/>
    <lineage>
        <taxon>Bacteria</taxon>
        <taxon>Pseudomonadati</taxon>
        <taxon>Pseudomonadota</taxon>
        <taxon>Gammaproteobacteria</taxon>
        <taxon>Cellvibrionales</taxon>
        <taxon>Spongiibacteraceae</taxon>
        <taxon>Oceanicoccus</taxon>
    </lineage>
</organism>
<keyword evidence="2" id="KW-0479">Metal-binding</keyword>